<keyword evidence="1" id="KW-1133">Transmembrane helix</keyword>
<evidence type="ECO:0000256" key="1">
    <source>
        <dbReference type="SAM" id="Phobius"/>
    </source>
</evidence>
<sequence>MNCLRLLRPISCRPSFNFTSVKYVSQHPLKYLDKQEKWQEKDGLSKNWQLIYKAPMGNALNYAVAYLTTSTAIVAASTLYYTAFVFDVNTMNDPVIIGESLVIANNAPECLIYLGSFVLLHVAVKVLISKFVVRMYQKGDEYVAIFRGHWINSIVKHKFHLNEFKKLNPTFVVSWGDARFQLGKKHGILLDTYFRTPEYFNYLMYKKKNE</sequence>
<dbReference type="GeneID" id="113392304"/>
<keyword evidence="1" id="KW-0812">Transmembrane</keyword>
<evidence type="ECO:0000313" key="2">
    <source>
        <dbReference type="Proteomes" id="UP001652626"/>
    </source>
</evidence>
<name>A0A8B8HHY2_VANTA</name>
<reference evidence="3" key="1">
    <citation type="submission" date="2025-08" db="UniProtKB">
        <authorList>
            <consortium name="RefSeq"/>
        </authorList>
    </citation>
    <scope>IDENTIFICATION</scope>
    <source>
        <tissue evidence="3">Whole body</tissue>
    </source>
</reference>
<dbReference type="Proteomes" id="UP001652626">
    <property type="component" value="Chromosome 5"/>
</dbReference>
<dbReference type="OMA" id="MEYYLSA"/>
<dbReference type="RefSeq" id="XP_026484447.2">
    <property type="nucleotide sequence ID" value="XM_026628662.2"/>
</dbReference>
<organism evidence="2 3">
    <name type="scientific">Vanessa tameamea</name>
    <name type="common">Kamehameha butterfly</name>
    <dbReference type="NCBI Taxonomy" id="334116"/>
    <lineage>
        <taxon>Eukaryota</taxon>
        <taxon>Metazoa</taxon>
        <taxon>Ecdysozoa</taxon>
        <taxon>Arthropoda</taxon>
        <taxon>Hexapoda</taxon>
        <taxon>Insecta</taxon>
        <taxon>Pterygota</taxon>
        <taxon>Neoptera</taxon>
        <taxon>Endopterygota</taxon>
        <taxon>Lepidoptera</taxon>
        <taxon>Glossata</taxon>
        <taxon>Ditrysia</taxon>
        <taxon>Papilionoidea</taxon>
        <taxon>Nymphalidae</taxon>
        <taxon>Nymphalinae</taxon>
        <taxon>Vanessa</taxon>
    </lineage>
</organism>
<keyword evidence="2" id="KW-1185">Reference proteome</keyword>
<feature type="transmembrane region" description="Helical" evidence="1">
    <location>
        <begin position="111"/>
        <end position="128"/>
    </location>
</feature>
<accession>A0A8B8HHY2</accession>
<proteinExistence type="predicted"/>
<dbReference type="AlphaFoldDB" id="A0A8B8HHY2"/>
<protein>
    <submittedName>
        <fullName evidence="3">Uncharacterized protein LOC113392304</fullName>
    </submittedName>
</protein>
<evidence type="ECO:0000313" key="3">
    <source>
        <dbReference type="RefSeq" id="XP_026484447.2"/>
    </source>
</evidence>
<feature type="transmembrane region" description="Helical" evidence="1">
    <location>
        <begin position="59"/>
        <end position="81"/>
    </location>
</feature>
<dbReference type="OrthoDB" id="7407406at2759"/>
<gene>
    <name evidence="3" type="primary">LOC113392304</name>
</gene>
<keyword evidence="1" id="KW-0472">Membrane</keyword>